<dbReference type="InterPro" id="IPR050469">
    <property type="entry name" value="Diguanylate_Cyclase"/>
</dbReference>
<dbReference type="InterPro" id="IPR029787">
    <property type="entry name" value="Nucleotide_cyclase"/>
</dbReference>
<dbReference type="AlphaFoldDB" id="A0A370IBU5"/>
<feature type="transmembrane region" description="Helical" evidence="1">
    <location>
        <begin position="30"/>
        <end position="47"/>
    </location>
</feature>
<organism evidence="3 4">
    <name type="scientific">Nocardia pseudobrasiliensis</name>
    <dbReference type="NCBI Taxonomy" id="45979"/>
    <lineage>
        <taxon>Bacteria</taxon>
        <taxon>Bacillati</taxon>
        <taxon>Actinomycetota</taxon>
        <taxon>Actinomycetes</taxon>
        <taxon>Mycobacteriales</taxon>
        <taxon>Nocardiaceae</taxon>
        <taxon>Nocardia</taxon>
    </lineage>
</organism>
<dbReference type="GO" id="GO:0052621">
    <property type="term" value="F:diguanylate cyclase activity"/>
    <property type="evidence" value="ECO:0007669"/>
    <property type="project" value="TreeGrafter"/>
</dbReference>
<feature type="domain" description="GGDEF" evidence="2">
    <location>
        <begin position="226"/>
        <end position="361"/>
    </location>
</feature>
<dbReference type="CDD" id="cd01949">
    <property type="entry name" value="GGDEF"/>
    <property type="match status" value="1"/>
</dbReference>
<evidence type="ECO:0000256" key="1">
    <source>
        <dbReference type="SAM" id="Phobius"/>
    </source>
</evidence>
<protein>
    <submittedName>
        <fullName evidence="3">Diguanylate cyclase (GGDEF)-like protein</fullName>
    </submittedName>
</protein>
<evidence type="ECO:0000313" key="4">
    <source>
        <dbReference type="Proteomes" id="UP000254869"/>
    </source>
</evidence>
<proteinExistence type="predicted"/>
<evidence type="ECO:0000313" key="3">
    <source>
        <dbReference type="EMBL" id="RDI68080.1"/>
    </source>
</evidence>
<keyword evidence="1" id="KW-1133">Transmembrane helix</keyword>
<dbReference type="SUPFAM" id="SSF55073">
    <property type="entry name" value="Nucleotide cyclase"/>
    <property type="match status" value="1"/>
</dbReference>
<gene>
    <name evidence="3" type="ORF">DFR76_102481</name>
</gene>
<dbReference type="SMART" id="SM00267">
    <property type="entry name" value="GGDEF"/>
    <property type="match status" value="1"/>
</dbReference>
<comment type="caution">
    <text evidence="3">The sequence shown here is derived from an EMBL/GenBank/DDBJ whole genome shotgun (WGS) entry which is preliminary data.</text>
</comment>
<reference evidence="3 4" key="1">
    <citation type="submission" date="2018-07" db="EMBL/GenBank/DDBJ databases">
        <title>Genomic Encyclopedia of Type Strains, Phase IV (KMG-IV): sequencing the most valuable type-strain genomes for metagenomic binning, comparative biology and taxonomic classification.</title>
        <authorList>
            <person name="Goeker M."/>
        </authorList>
    </citation>
    <scope>NUCLEOTIDE SEQUENCE [LARGE SCALE GENOMIC DNA]</scope>
    <source>
        <strain evidence="3 4">DSM 44290</strain>
    </source>
</reference>
<accession>A0A370IBU5</accession>
<dbReference type="EMBL" id="QQBC01000002">
    <property type="protein sequence ID" value="RDI68080.1"/>
    <property type="molecule type" value="Genomic_DNA"/>
</dbReference>
<dbReference type="STRING" id="1210086.GCA_001613105_01058"/>
<dbReference type="PANTHER" id="PTHR45138:SF9">
    <property type="entry name" value="DIGUANYLATE CYCLASE DGCM-RELATED"/>
    <property type="match status" value="1"/>
</dbReference>
<dbReference type="Gene3D" id="3.30.70.270">
    <property type="match status" value="1"/>
</dbReference>
<dbReference type="InterPro" id="IPR000160">
    <property type="entry name" value="GGDEF_dom"/>
</dbReference>
<feature type="transmembrane region" description="Helical" evidence="1">
    <location>
        <begin position="109"/>
        <end position="127"/>
    </location>
</feature>
<sequence length="367" mass="39809">MLRTWWRDRVDYDVLVETLESHAALGPVKVFLGSGGLVSLLITMLLVQVHGGLTGPAGIVQDVVVAVFDIAWTVRWWFLPLPREVESLWLVAMADLATTANSVMVRDRLLGAAGIVLLVTIGGYVAIFHGPRILALHVAWSMLAITFIATLMATGTGGFAVHEGDVALAFGVVLANFMVSAVVLPAMHFVYWLLRVDSLTDPLTLLLNRRGLDSQLAHFFGSCDRGEVYVVMLDLDRFKAVNDTFGHARGDQVLVRTADCLRAAAPAGALVARTGGEEFVVAGCLREESIESAAERLRGAIERMRDLPVPITTSVGAAAYDATRLRDHNLEKITRSLLRSSDGAMYQAKRMGGNAVVIADEDQTMVR</sequence>
<evidence type="ECO:0000259" key="2">
    <source>
        <dbReference type="PROSITE" id="PS50887"/>
    </source>
</evidence>
<dbReference type="PROSITE" id="PS50887">
    <property type="entry name" value="GGDEF"/>
    <property type="match status" value="1"/>
</dbReference>
<dbReference type="Pfam" id="PF00990">
    <property type="entry name" value="GGDEF"/>
    <property type="match status" value="1"/>
</dbReference>
<dbReference type="Proteomes" id="UP000254869">
    <property type="component" value="Unassembled WGS sequence"/>
</dbReference>
<keyword evidence="4" id="KW-1185">Reference proteome</keyword>
<keyword evidence="1" id="KW-0472">Membrane</keyword>
<dbReference type="NCBIfam" id="TIGR00254">
    <property type="entry name" value="GGDEF"/>
    <property type="match status" value="1"/>
</dbReference>
<dbReference type="PANTHER" id="PTHR45138">
    <property type="entry name" value="REGULATORY COMPONENTS OF SENSORY TRANSDUCTION SYSTEM"/>
    <property type="match status" value="1"/>
</dbReference>
<keyword evidence="1" id="KW-0812">Transmembrane</keyword>
<name>A0A370IBU5_9NOCA</name>
<feature type="transmembrane region" description="Helical" evidence="1">
    <location>
        <begin position="59"/>
        <end position="78"/>
    </location>
</feature>
<dbReference type="InterPro" id="IPR043128">
    <property type="entry name" value="Rev_trsase/Diguanyl_cyclase"/>
</dbReference>
<feature type="transmembrane region" description="Helical" evidence="1">
    <location>
        <begin position="134"/>
        <end position="154"/>
    </location>
</feature>
<feature type="transmembrane region" description="Helical" evidence="1">
    <location>
        <begin position="166"/>
        <end position="194"/>
    </location>
</feature>